<feature type="region of interest" description="Disordered" evidence="1">
    <location>
        <begin position="49"/>
        <end position="76"/>
    </location>
</feature>
<keyword evidence="3" id="KW-1185">Reference proteome</keyword>
<protein>
    <submittedName>
        <fullName evidence="2">Uncharacterized protein</fullName>
    </submittedName>
</protein>
<evidence type="ECO:0000256" key="1">
    <source>
        <dbReference type="SAM" id="MobiDB-lite"/>
    </source>
</evidence>
<evidence type="ECO:0000313" key="2">
    <source>
        <dbReference type="EMBL" id="MFC5402943.1"/>
    </source>
</evidence>
<name>A0ABW0HPG3_9BACL</name>
<reference evidence="3" key="1">
    <citation type="journal article" date="2019" name="Int. J. Syst. Evol. Microbiol.">
        <title>The Global Catalogue of Microorganisms (GCM) 10K type strain sequencing project: providing services to taxonomists for standard genome sequencing and annotation.</title>
        <authorList>
            <consortium name="The Broad Institute Genomics Platform"/>
            <consortium name="The Broad Institute Genome Sequencing Center for Infectious Disease"/>
            <person name="Wu L."/>
            <person name="Ma J."/>
        </authorList>
    </citation>
    <scope>NUCLEOTIDE SEQUENCE [LARGE SCALE GENOMIC DNA]</scope>
    <source>
        <strain evidence="3">CGMCC 1.18575</strain>
    </source>
</reference>
<dbReference type="RefSeq" id="WP_378131853.1">
    <property type="nucleotide sequence ID" value="NZ_JBHSMI010000016.1"/>
</dbReference>
<accession>A0ABW0HPG3</accession>
<proteinExistence type="predicted"/>
<organism evidence="2 3">
    <name type="scientific">Cohnella soli</name>
    <dbReference type="NCBI Taxonomy" id="425005"/>
    <lineage>
        <taxon>Bacteria</taxon>
        <taxon>Bacillati</taxon>
        <taxon>Bacillota</taxon>
        <taxon>Bacilli</taxon>
        <taxon>Bacillales</taxon>
        <taxon>Paenibacillaceae</taxon>
        <taxon>Cohnella</taxon>
    </lineage>
</organism>
<dbReference type="EMBL" id="JBHSMI010000016">
    <property type="protein sequence ID" value="MFC5402943.1"/>
    <property type="molecule type" value="Genomic_DNA"/>
</dbReference>
<evidence type="ECO:0000313" key="3">
    <source>
        <dbReference type="Proteomes" id="UP001596113"/>
    </source>
</evidence>
<dbReference type="Proteomes" id="UP001596113">
    <property type="component" value="Unassembled WGS sequence"/>
</dbReference>
<comment type="caution">
    <text evidence="2">The sequence shown here is derived from an EMBL/GenBank/DDBJ whole genome shotgun (WGS) entry which is preliminary data.</text>
</comment>
<sequence length="121" mass="12886">MASGGGDVADRIRAAAALPGAPVVGQPAAATSPIEYELQLLFLVHRSLSSRRPRRRRSNTSCSSSSRSADRVQPAAAASPIDTITMMYCSIDILYDDIYNLSGICASVLQVCRCRSLARSP</sequence>
<gene>
    <name evidence="2" type="ORF">ACFPOF_09325</name>
</gene>
<feature type="compositionally biased region" description="Basic residues" evidence="1">
    <location>
        <begin position="49"/>
        <end position="58"/>
    </location>
</feature>